<dbReference type="CDD" id="cd11053">
    <property type="entry name" value="CYP110-like"/>
    <property type="match status" value="1"/>
</dbReference>
<dbReference type="Pfam" id="PF00067">
    <property type="entry name" value="p450"/>
    <property type="match status" value="1"/>
</dbReference>
<dbReference type="GO" id="GO:0016705">
    <property type="term" value="F:oxidoreductase activity, acting on paired donors, with incorporation or reduction of molecular oxygen"/>
    <property type="evidence" value="ECO:0007669"/>
    <property type="project" value="InterPro"/>
</dbReference>
<evidence type="ECO:0000256" key="2">
    <source>
        <dbReference type="ARBA" id="ARBA00010617"/>
    </source>
</evidence>
<dbReference type="PANTHER" id="PTHR24305">
    <property type="entry name" value="CYTOCHROME P450"/>
    <property type="match status" value="1"/>
</dbReference>
<reference evidence="5" key="1">
    <citation type="submission" date="2016-12" db="EMBL/GenBank/DDBJ databases">
        <title>Merocyclophanes C and D from the Cultured Freshwater Cyanobacteria Nostoc sp. (UIC 10110).</title>
        <authorList>
            <person name="May D.S."/>
            <person name="Chen W.-L."/>
            <person name="Krunic A."/>
            <person name="Burdette J."/>
            <person name="Eustaquio A."/>
            <person name="Orjala J."/>
        </authorList>
    </citation>
    <scope>NUCLEOTIDE SEQUENCE</scope>
    <source>
        <strain evidence="5">UIC 10110</strain>
    </source>
</reference>
<evidence type="ECO:0000256" key="1">
    <source>
        <dbReference type="ARBA" id="ARBA00001971"/>
    </source>
</evidence>
<evidence type="ECO:0000256" key="3">
    <source>
        <dbReference type="PIRSR" id="PIRSR602401-1"/>
    </source>
</evidence>
<protein>
    <submittedName>
        <fullName evidence="5">Cytochrome P450</fullName>
    </submittedName>
</protein>
<organism evidence="5">
    <name type="scientific">Nostoc sp. UIC 10110</name>
    <dbReference type="NCBI Taxonomy" id="1929948"/>
    <lineage>
        <taxon>Bacteria</taxon>
        <taxon>Bacillati</taxon>
        <taxon>Cyanobacteriota</taxon>
        <taxon>Cyanophyceae</taxon>
        <taxon>Nostocales</taxon>
        <taxon>Nostocaceae</taxon>
        <taxon>Nostoc</taxon>
    </lineage>
</organism>
<keyword evidence="4" id="KW-0560">Oxidoreductase</keyword>
<dbReference type="GO" id="GO:0005506">
    <property type="term" value="F:iron ion binding"/>
    <property type="evidence" value="ECO:0007669"/>
    <property type="project" value="InterPro"/>
</dbReference>
<sequence>MTNKLPEGPNSPSWWQLIRWIEDPLKYEKECVQRYGDIYTFKIPNVPPFVVIGNPVGVQEILSQHPDNFDVGRGNYVAQPVVGDNSLFLYDGERHQRERKLLMPPFHGQNLQSYAQSICNIAIKVASQWKENQRILARQAMQNISLEVILKVVFGISEGERYQKIKPLLAEMLDAIDSPFESSFLFVKFLRKDWGKWSPWGRMKYRRKEIYKLLQEEINERRSDPDKIGNDVLSLMMSATDKEGEKLTDSELKDELMTLLFTGHETTASMLSWAFYEIFRHPDVLQKLRDELEQKGENQTSLEIAKLPYLNAVCQEVLRMYPVLALIFPRITKKTMKIMGYQFVPGTWLTISAYLVHHREDLYPEPEKFQPERFLEKQFSSYEYFPFGGGSRRCLGYALAELEMKLVLASIISKYELTLESEKLVKPLPRGLTISPAGGVPLIFQRKRALTSKQLQKNIA</sequence>
<dbReference type="PROSITE" id="PS00086">
    <property type="entry name" value="CYTOCHROME_P450"/>
    <property type="match status" value="1"/>
</dbReference>
<dbReference type="SUPFAM" id="SSF48264">
    <property type="entry name" value="Cytochrome P450"/>
    <property type="match status" value="1"/>
</dbReference>
<comment type="similarity">
    <text evidence="2 4">Belongs to the cytochrome P450 family.</text>
</comment>
<dbReference type="GO" id="GO:0020037">
    <property type="term" value="F:heme binding"/>
    <property type="evidence" value="ECO:0007669"/>
    <property type="project" value="InterPro"/>
</dbReference>
<dbReference type="GO" id="GO:0004497">
    <property type="term" value="F:monooxygenase activity"/>
    <property type="evidence" value="ECO:0007669"/>
    <property type="project" value="UniProtKB-KW"/>
</dbReference>
<keyword evidence="4" id="KW-0503">Monooxygenase</keyword>
<dbReference type="AlphaFoldDB" id="A0A1P8YWJ1"/>
<dbReference type="EMBL" id="KY379971">
    <property type="protein sequence ID" value="AQA28566.1"/>
    <property type="molecule type" value="Genomic_DNA"/>
</dbReference>
<feature type="binding site" description="axial binding residue" evidence="3">
    <location>
        <position position="394"/>
    </location>
    <ligand>
        <name>heme</name>
        <dbReference type="ChEBI" id="CHEBI:30413"/>
    </ligand>
    <ligandPart>
        <name>Fe</name>
        <dbReference type="ChEBI" id="CHEBI:18248"/>
    </ligandPart>
</feature>
<comment type="cofactor">
    <cofactor evidence="1 3">
        <name>heme</name>
        <dbReference type="ChEBI" id="CHEBI:30413"/>
    </cofactor>
</comment>
<accession>A0A1P8YWJ1</accession>
<keyword evidence="3 4" id="KW-0349">Heme</keyword>
<dbReference type="Gene3D" id="1.10.630.10">
    <property type="entry name" value="Cytochrome P450"/>
    <property type="match status" value="1"/>
</dbReference>
<gene>
    <name evidence="5" type="primary">merG</name>
</gene>
<proteinExistence type="inferred from homology"/>
<name>A0A1P8YWJ1_9NOSO</name>
<keyword evidence="3 4" id="KW-0479">Metal-binding</keyword>
<keyword evidence="3 4" id="KW-0408">Iron</keyword>
<evidence type="ECO:0000313" key="5">
    <source>
        <dbReference type="EMBL" id="AQA28566.1"/>
    </source>
</evidence>
<dbReference type="PRINTS" id="PR00385">
    <property type="entry name" value="P450"/>
</dbReference>
<dbReference type="InterPro" id="IPR017972">
    <property type="entry name" value="Cyt_P450_CS"/>
</dbReference>
<dbReference type="InterPro" id="IPR036396">
    <property type="entry name" value="Cyt_P450_sf"/>
</dbReference>
<dbReference type="PANTHER" id="PTHR24305:SF166">
    <property type="entry name" value="CYTOCHROME P450 12A4, MITOCHONDRIAL-RELATED"/>
    <property type="match status" value="1"/>
</dbReference>
<evidence type="ECO:0000256" key="4">
    <source>
        <dbReference type="RuleBase" id="RU000461"/>
    </source>
</evidence>
<dbReference type="InterPro" id="IPR001128">
    <property type="entry name" value="Cyt_P450"/>
</dbReference>
<dbReference type="InterPro" id="IPR050121">
    <property type="entry name" value="Cytochrome_P450_monoxygenase"/>
</dbReference>
<dbReference type="PRINTS" id="PR00463">
    <property type="entry name" value="EP450I"/>
</dbReference>
<dbReference type="InterPro" id="IPR002401">
    <property type="entry name" value="Cyt_P450_E_grp-I"/>
</dbReference>